<feature type="non-terminal residue" evidence="2">
    <location>
        <position position="1"/>
    </location>
</feature>
<dbReference type="AlphaFoldDB" id="A0A1A8S6R6"/>
<accession>A0A1A8S6R6</accession>
<proteinExistence type="predicted"/>
<evidence type="ECO:0000313" key="2">
    <source>
        <dbReference type="EMBL" id="SBS13642.1"/>
    </source>
</evidence>
<organism evidence="2">
    <name type="scientific">Nothobranchius rachovii</name>
    <name type="common">bluefin notho</name>
    <dbReference type="NCBI Taxonomy" id="451742"/>
    <lineage>
        <taxon>Eukaryota</taxon>
        <taxon>Metazoa</taxon>
        <taxon>Chordata</taxon>
        <taxon>Craniata</taxon>
        <taxon>Vertebrata</taxon>
        <taxon>Euteleostomi</taxon>
        <taxon>Actinopterygii</taxon>
        <taxon>Neopterygii</taxon>
        <taxon>Teleostei</taxon>
        <taxon>Neoteleostei</taxon>
        <taxon>Acanthomorphata</taxon>
        <taxon>Ovalentaria</taxon>
        <taxon>Atherinomorphae</taxon>
        <taxon>Cyprinodontiformes</taxon>
        <taxon>Nothobranchiidae</taxon>
        <taxon>Nothobranchius</taxon>
    </lineage>
</organism>
<protein>
    <submittedName>
        <fullName evidence="2">Uncharacterized protein</fullName>
    </submittedName>
</protein>
<reference evidence="2" key="2">
    <citation type="submission" date="2016-06" db="EMBL/GenBank/DDBJ databases">
        <title>The genome of a short-lived fish provides insights into sex chromosome evolution and the genetic control of aging.</title>
        <authorList>
            <person name="Reichwald K."/>
            <person name="Felder M."/>
            <person name="Petzold A."/>
            <person name="Koch P."/>
            <person name="Groth M."/>
            <person name="Platzer M."/>
        </authorList>
    </citation>
    <scope>NUCLEOTIDE SEQUENCE</scope>
    <source>
        <tissue evidence="2">Brain</tissue>
    </source>
</reference>
<reference evidence="2" key="1">
    <citation type="submission" date="2016-05" db="EMBL/GenBank/DDBJ databases">
        <authorList>
            <person name="Lavstsen T."/>
            <person name="Jespersen J.S."/>
        </authorList>
    </citation>
    <scope>NUCLEOTIDE SEQUENCE</scope>
    <source>
        <tissue evidence="2">Brain</tissue>
    </source>
</reference>
<name>A0A1A8S6R6_9TELE</name>
<sequence>CDSSSYIFFLNVFVCTPPRYGRIFNKRSKMWRLYTIKNPKTYKYIPDLQCAILHSRMLAPRGMAETRALAPDDPRRLGLLSGGPAPTVQELKEKKASQGLGKPSHT</sequence>
<evidence type="ECO:0000256" key="1">
    <source>
        <dbReference type="SAM" id="MobiDB-lite"/>
    </source>
</evidence>
<feature type="region of interest" description="Disordered" evidence="1">
    <location>
        <begin position="73"/>
        <end position="106"/>
    </location>
</feature>
<dbReference type="EMBL" id="HAEH01022248">
    <property type="protein sequence ID" value="SBS13642.1"/>
    <property type="molecule type" value="Transcribed_RNA"/>
</dbReference>
<gene>
    <name evidence="2" type="primary">CT025887.1</name>
</gene>